<reference evidence="6" key="1">
    <citation type="submission" date="2011-10" db="EMBL/GenBank/DDBJ databases">
        <title>The Genome Sequence of Oxalobacter formigenes HOxBLS.</title>
        <authorList>
            <consortium name="The Broad Institute Genome Sequencing Platform"/>
            <person name="Earl A."/>
            <person name="Ward D."/>
            <person name="Feldgarden M."/>
            <person name="Gevers D."/>
            <person name="Allison M.J."/>
            <person name="Humphrey S."/>
            <person name="Young S.K."/>
            <person name="Zeng Q."/>
            <person name="Gargeya S."/>
            <person name="Fitzgerald M."/>
            <person name="Haas B."/>
            <person name="Abouelleil A."/>
            <person name="Alvarado L."/>
            <person name="Arachchi H.M."/>
            <person name="Berlin A."/>
            <person name="Brown A."/>
            <person name="Chapman S.B."/>
            <person name="Chen Z."/>
            <person name="Dunbar C."/>
            <person name="Freedman E."/>
            <person name="Gearin G."/>
            <person name="Goldberg J."/>
            <person name="Griggs A."/>
            <person name="Gujja S."/>
            <person name="Heiman D."/>
            <person name="Howarth C."/>
            <person name="Larson L."/>
            <person name="Lui A."/>
            <person name="MacDonald P.J.P."/>
            <person name="Montmayeur A."/>
            <person name="Murphy C."/>
            <person name="Neiman D."/>
            <person name="Pearson M."/>
            <person name="Priest M."/>
            <person name="Roberts A."/>
            <person name="Saif S."/>
            <person name="Shea T."/>
            <person name="Shenoy N."/>
            <person name="Sisk P."/>
            <person name="Stolte C."/>
            <person name="Sykes S."/>
            <person name="Wortman J."/>
            <person name="Nusbaum C."/>
            <person name="Birren B."/>
        </authorList>
    </citation>
    <scope>NUCLEOTIDE SEQUENCE [LARGE SCALE GENOMIC DNA]</scope>
    <source>
        <strain evidence="6">HOxBLS</strain>
    </source>
</reference>
<name>C3X1G7_9BURK</name>
<gene>
    <name evidence="6" type="ORF">OFAG_00206</name>
</gene>
<evidence type="ECO:0000256" key="5">
    <source>
        <dbReference type="HAMAP-Rule" id="MF_01062"/>
    </source>
</evidence>
<dbReference type="GO" id="GO:0005524">
    <property type="term" value="F:ATP binding"/>
    <property type="evidence" value="ECO:0007669"/>
    <property type="project" value="InterPro"/>
</dbReference>
<organism evidence="6 7">
    <name type="scientific">Oxalobacter paraformigenes</name>
    <dbReference type="NCBI Taxonomy" id="556268"/>
    <lineage>
        <taxon>Bacteria</taxon>
        <taxon>Pseudomonadati</taxon>
        <taxon>Pseudomonadota</taxon>
        <taxon>Betaproteobacteria</taxon>
        <taxon>Burkholderiales</taxon>
        <taxon>Oxalobacteraceae</taxon>
        <taxon>Oxalobacter</taxon>
    </lineage>
</organism>
<sequence length="284" mass="32072">MSNQQEIPARTVYIVSDGTGITAEALARSVLSQFNLSYARIHIPFVDNIEKARSAKRQIQEEYNRTGLLPIVFSTLVIPELVSVLREARALHLDVIQTFVEPLRMELGIAPKQEIGLSHQNMESTEYKNRIEAINFTLAHDDGQSNKELEEADIILVGVSRSGKTPTSLYLAMQYGLKVANYPLIPEDFERGRLPSALERHKNKLFGLTIQPERLSEVRHERRPNSRYASLENCRYEVSEAEGMMNLEKIRYLSSTSKSIEEIATAILSDMRAFSGPAQEKPPV</sequence>
<comment type="similarity">
    <text evidence="5">Belongs to the pyruvate, phosphate/water dikinase regulatory protein family. PSRP subfamily.</text>
</comment>
<dbReference type="HAMAP" id="MF_01062">
    <property type="entry name" value="PSRP"/>
    <property type="match status" value="1"/>
</dbReference>
<comment type="function">
    <text evidence="5">Bifunctional serine/threonine kinase and phosphorylase involved in the regulation of the phosphoenolpyruvate synthase (PEPS) by catalyzing its phosphorylation/dephosphorylation.</text>
</comment>
<dbReference type="GO" id="GO:0016776">
    <property type="term" value="F:phosphotransferase activity, phosphate group as acceptor"/>
    <property type="evidence" value="ECO:0007669"/>
    <property type="project" value="UniProtKB-UniRule"/>
</dbReference>
<dbReference type="HOGENOM" id="CLU_046206_1_0_4"/>
<evidence type="ECO:0000256" key="1">
    <source>
        <dbReference type="ARBA" id="ARBA00022527"/>
    </source>
</evidence>
<evidence type="ECO:0000256" key="3">
    <source>
        <dbReference type="ARBA" id="ARBA00022741"/>
    </source>
</evidence>
<dbReference type="Pfam" id="PF03618">
    <property type="entry name" value="Kinase-PPPase"/>
    <property type="match status" value="1"/>
</dbReference>
<dbReference type="EC" id="2.7.4.28" evidence="5"/>
<keyword evidence="4 5" id="KW-0418">Kinase</keyword>
<dbReference type="RefSeq" id="WP_005875835.1">
    <property type="nucleotide sequence ID" value="NZ_CABMNL010000001.1"/>
</dbReference>
<evidence type="ECO:0000256" key="4">
    <source>
        <dbReference type="ARBA" id="ARBA00022777"/>
    </source>
</evidence>
<keyword evidence="3 5" id="KW-0547">Nucleotide-binding</keyword>
<comment type="catalytic activity">
    <reaction evidence="5">
        <text>[pyruvate, water dikinase] + ADP = [pyruvate, water dikinase]-phosphate + AMP + H(+)</text>
        <dbReference type="Rhea" id="RHEA:46020"/>
        <dbReference type="Rhea" id="RHEA-COMP:11425"/>
        <dbReference type="Rhea" id="RHEA-COMP:11426"/>
        <dbReference type="ChEBI" id="CHEBI:15378"/>
        <dbReference type="ChEBI" id="CHEBI:43176"/>
        <dbReference type="ChEBI" id="CHEBI:68546"/>
        <dbReference type="ChEBI" id="CHEBI:456215"/>
        <dbReference type="ChEBI" id="CHEBI:456216"/>
        <dbReference type="EC" id="2.7.11.33"/>
    </reaction>
</comment>
<proteinExistence type="inferred from homology"/>
<dbReference type="GO" id="GO:0004674">
    <property type="term" value="F:protein serine/threonine kinase activity"/>
    <property type="evidence" value="ECO:0007669"/>
    <property type="project" value="UniProtKB-UniRule"/>
</dbReference>
<dbReference type="GO" id="GO:0043531">
    <property type="term" value="F:ADP binding"/>
    <property type="evidence" value="ECO:0007669"/>
    <property type="project" value="UniProtKB-UniRule"/>
</dbReference>
<accession>C3X1G7</accession>
<dbReference type="AlphaFoldDB" id="C3X1G7"/>
<dbReference type="eggNOG" id="COG1806">
    <property type="taxonomic scope" value="Bacteria"/>
</dbReference>
<dbReference type="InterPro" id="IPR005177">
    <property type="entry name" value="Kinase-pyrophosphorylase"/>
</dbReference>
<dbReference type="InterPro" id="IPR026530">
    <property type="entry name" value="PSRP"/>
</dbReference>
<keyword evidence="2 5" id="KW-0808">Transferase</keyword>
<keyword evidence="7" id="KW-1185">Reference proteome</keyword>
<evidence type="ECO:0000313" key="7">
    <source>
        <dbReference type="Proteomes" id="UP000003973"/>
    </source>
</evidence>
<protein>
    <recommendedName>
        <fullName evidence="5">Putative phosphoenolpyruvate synthase regulatory protein</fullName>
        <shortName evidence="5">PEP synthase regulatory protein</shortName>
        <shortName evidence="5">PSRP</shortName>
        <ecNumber evidence="5">2.7.11.33</ecNumber>
        <ecNumber evidence="5">2.7.4.28</ecNumber>
    </recommendedName>
    <alternativeName>
        <fullName evidence="5">Pyruvate, water dikinase regulatory protein</fullName>
    </alternativeName>
</protein>
<dbReference type="PANTHER" id="PTHR31756:SF3">
    <property type="entry name" value="PYRUVATE, PHOSPHATE DIKINASE REGULATORY PROTEIN 1, CHLOROPLASTIC"/>
    <property type="match status" value="1"/>
</dbReference>
<comment type="catalytic activity">
    <reaction evidence="5">
        <text>[pyruvate, water dikinase]-phosphate + phosphate + H(+) = [pyruvate, water dikinase] + diphosphate</text>
        <dbReference type="Rhea" id="RHEA:48580"/>
        <dbReference type="Rhea" id="RHEA-COMP:11425"/>
        <dbReference type="Rhea" id="RHEA-COMP:11426"/>
        <dbReference type="ChEBI" id="CHEBI:15378"/>
        <dbReference type="ChEBI" id="CHEBI:33019"/>
        <dbReference type="ChEBI" id="CHEBI:43176"/>
        <dbReference type="ChEBI" id="CHEBI:43474"/>
        <dbReference type="ChEBI" id="CHEBI:68546"/>
        <dbReference type="EC" id="2.7.4.28"/>
    </reaction>
</comment>
<dbReference type="NCBIfam" id="NF003742">
    <property type="entry name" value="PRK05339.1"/>
    <property type="match status" value="1"/>
</dbReference>
<dbReference type="Proteomes" id="UP000003973">
    <property type="component" value="Unassembled WGS sequence"/>
</dbReference>
<dbReference type="EMBL" id="ACDP02000029">
    <property type="protein sequence ID" value="EEO27053.1"/>
    <property type="molecule type" value="Genomic_DNA"/>
</dbReference>
<evidence type="ECO:0000256" key="2">
    <source>
        <dbReference type="ARBA" id="ARBA00022679"/>
    </source>
</evidence>
<comment type="caution">
    <text evidence="6">The sequence shown here is derived from an EMBL/GenBank/DDBJ whole genome shotgun (WGS) entry which is preliminary data.</text>
</comment>
<keyword evidence="1 5" id="KW-0723">Serine/threonine-protein kinase</keyword>
<evidence type="ECO:0000313" key="6">
    <source>
        <dbReference type="EMBL" id="EEO27053.1"/>
    </source>
</evidence>
<feature type="binding site" evidence="5">
    <location>
        <begin position="158"/>
        <end position="165"/>
    </location>
    <ligand>
        <name>ADP</name>
        <dbReference type="ChEBI" id="CHEBI:456216"/>
    </ligand>
</feature>
<dbReference type="PANTHER" id="PTHR31756">
    <property type="entry name" value="PYRUVATE, PHOSPHATE DIKINASE REGULATORY PROTEIN 1, CHLOROPLASTIC"/>
    <property type="match status" value="1"/>
</dbReference>
<dbReference type="EC" id="2.7.11.33" evidence="5"/>